<protein>
    <submittedName>
        <fullName evidence="1">Uncharacterized protein</fullName>
    </submittedName>
</protein>
<evidence type="ECO:0000313" key="1">
    <source>
        <dbReference type="EMBL" id="ALV41011.1"/>
    </source>
</evidence>
<sequence>MLGTFFFEQCGRALRELARPFYRAERRTLYSVGSATVIAAGRAFGRWRTTAAMASRSKRH</sequence>
<reference evidence="1 2" key="1">
    <citation type="submission" date="2015-12" db="EMBL/GenBank/DDBJ databases">
        <authorList>
            <person name="Shamseldin A."/>
            <person name="Moawad H."/>
            <person name="Abd El-Rahim W.M."/>
            <person name="Sadowsky M.J."/>
        </authorList>
    </citation>
    <scope>NUCLEOTIDE SEQUENCE [LARGE SCALE GENOMIC DNA]</scope>
    <source>
        <strain evidence="1 2">Ar51</strain>
    </source>
</reference>
<dbReference type="KEGG" id="psul:AU252_07460"/>
<proteinExistence type="predicted"/>
<dbReference type="EMBL" id="CP013747">
    <property type="protein sequence ID" value="ALV41011.1"/>
    <property type="molecule type" value="Genomic_DNA"/>
</dbReference>
<dbReference type="STRING" id="121292.AU252_07460"/>
<gene>
    <name evidence="1" type="ORF">AU252_07460</name>
</gene>
<dbReference type="AlphaFoldDB" id="A0A0U3P9U1"/>
<dbReference type="Proteomes" id="UP000065151">
    <property type="component" value="Chromosome"/>
</dbReference>
<evidence type="ECO:0000313" key="2">
    <source>
        <dbReference type="Proteomes" id="UP000065151"/>
    </source>
</evidence>
<organism evidence="1">
    <name type="scientific">Pseudarthrobacter sulfonivorans</name>
    <dbReference type="NCBI Taxonomy" id="121292"/>
    <lineage>
        <taxon>Bacteria</taxon>
        <taxon>Bacillati</taxon>
        <taxon>Actinomycetota</taxon>
        <taxon>Actinomycetes</taxon>
        <taxon>Micrococcales</taxon>
        <taxon>Micrococcaceae</taxon>
        <taxon>Pseudarthrobacter</taxon>
    </lineage>
</organism>
<accession>A0A0U3P9U1</accession>
<name>A0A0U3P9U1_9MICC</name>